<evidence type="ECO:0000313" key="5">
    <source>
        <dbReference type="Proteomes" id="UP000031030"/>
    </source>
</evidence>
<keyword evidence="1" id="KW-0677">Repeat</keyword>
<evidence type="ECO:0000313" key="4">
    <source>
        <dbReference type="EMBL" id="KHK98313.1"/>
    </source>
</evidence>
<keyword evidence="5" id="KW-1185">Reference proteome</keyword>
<gene>
    <name evidence="4" type="ORF">LK09_04615</name>
</gene>
<dbReference type="InterPro" id="IPR011050">
    <property type="entry name" value="Pectin_lyase_fold/virulence"/>
</dbReference>
<name>A0A0B2A9C6_9MICO</name>
<dbReference type="PROSITE" id="PS51257">
    <property type="entry name" value="PROKAR_LIPOPROTEIN"/>
    <property type="match status" value="1"/>
</dbReference>
<dbReference type="AlphaFoldDB" id="A0A0B2A9C6"/>
<sequence length="428" mass="42019">MHGRMRRDVPAALLVGTAMLLAGCTGGPATHSRSPTPRTSATCADAVARVVDAARTVVSGYAEATTGASPSPLPSPTGAAVAPTDALSSAVSTARSIRRQAGCAHFDDDLATGLAGIPHEGTVRDAVWRRLSATLLGTVGDKAATTTLAAGQDLRDAVARAASGSTIVLPKGITNLDDTLVLLDGIAVRGAGRDASVLRSDAADAAVLIAAAGTVRFSDLSVRLVGARPASGIVAGPQASLALNRVRVSGAKAGSGGAGGAGVYVSGSDTGRVRTDTTLEVTESVLSGNGWAGLAVTGDGRVSIESATVADNTRAGIVFLDHASGSVAHSTMRGNGLGVAITGHASPALESNIVSGGSVGVQADSSAAPTIKGLRVTGTRKAALIMSGSARGWVGGVSCPGTPFGIVVAGSAAPTLESNTCPLQAGAR</sequence>
<feature type="chain" id="PRO_5038938092" description="Right handed beta helix domain-containing protein" evidence="2">
    <location>
        <begin position="23"/>
        <end position="428"/>
    </location>
</feature>
<dbReference type="InterPro" id="IPR006626">
    <property type="entry name" value="PbH1"/>
</dbReference>
<feature type="domain" description="Right handed beta helix" evidence="3">
    <location>
        <begin position="232"/>
        <end position="389"/>
    </location>
</feature>
<reference evidence="4 5" key="1">
    <citation type="submission" date="2014-11" db="EMBL/GenBank/DDBJ databases">
        <title>Genome sequence of Microbacterium mangrovi MUSC 115(T).</title>
        <authorList>
            <person name="Lee L.-H."/>
        </authorList>
    </citation>
    <scope>NUCLEOTIDE SEQUENCE [LARGE SCALE GENOMIC DNA]</scope>
    <source>
        <strain evidence="4 5">MUSC 115</strain>
    </source>
</reference>
<dbReference type="InterPro" id="IPR051550">
    <property type="entry name" value="SCF-Subunits/Alg-Epimerases"/>
</dbReference>
<keyword evidence="2" id="KW-0732">Signal</keyword>
<dbReference type="PANTHER" id="PTHR22990:SF15">
    <property type="entry name" value="F-BOX ONLY PROTEIN 10"/>
    <property type="match status" value="1"/>
</dbReference>
<dbReference type="EMBL" id="JTDK01000006">
    <property type="protein sequence ID" value="KHK98313.1"/>
    <property type="molecule type" value="Genomic_DNA"/>
</dbReference>
<evidence type="ECO:0000256" key="2">
    <source>
        <dbReference type="SAM" id="SignalP"/>
    </source>
</evidence>
<dbReference type="OrthoDB" id="5064479at2"/>
<organism evidence="4 5">
    <name type="scientific">Microbacterium mangrovi</name>
    <dbReference type="NCBI Taxonomy" id="1348253"/>
    <lineage>
        <taxon>Bacteria</taxon>
        <taxon>Bacillati</taxon>
        <taxon>Actinomycetota</taxon>
        <taxon>Actinomycetes</taxon>
        <taxon>Micrococcales</taxon>
        <taxon>Microbacteriaceae</taxon>
        <taxon>Microbacterium</taxon>
    </lineage>
</organism>
<dbReference type="Proteomes" id="UP000031030">
    <property type="component" value="Unassembled WGS sequence"/>
</dbReference>
<accession>A0A0B2A9C6</accession>
<dbReference type="Pfam" id="PF13229">
    <property type="entry name" value="Beta_helix"/>
    <property type="match status" value="1"/>
</dbReference>
<proteinExistence type="predicted"/>
<protein>
    <recommendedName>
        <fullName evidence="3">Right handed beta helix domain-containing protein</fullName>
    </recommendedName>
</protein>
<evidence type="ECO:0000259" key="3">
    <source>
        <dbReference type="Pfam" id="PF13229"/>
    </source>
</evidence>
<dbReference type="Gene3D" id="2.160.20.10">
    <property type="entry name" value="Single-stranded right-handed beta-helix, Pectin lyase-like"/>
    <property type="match status" value="1"/>
</dbReference>
<dbReference type="PANTHER" id="PTHR22990">
    <property type="entry name" value="F-BOX ONLY PROTEIN"/>
    <property type="match status" value="1"/>
</dbReference>
<evidence type="ECO:0000256" key="1">
    <source>
        <dbReference type="ARBA" id="ARBA00022737"/>
    </source>
</evidence>
<dbReference type="STRING" id="1348253.LK09_04615"/>
<dbReference type="InterPro" id="IPR012334">
    <property type="entry name" value="Pectin_lyas_fold"/>
</dbReference>
<feature type="signal peptide" evidence="2">
    <location>
        <begin position="1"/>
        <end position="22"/>
    </location>
</feature>
<dbReference type="SUPFAM" id="SSF51126">
    <property type="entry name" value="Pectin lyase-like"/>
    <property type="match status" value="1"/>
</dbReference>
<dbReference type="InterPro" id="IPR039448">
    <property type="entry name" value="Beta_helix"/>
</dbReference>
<dbReference type="SMART" id="SM00710">
    <property type="entry name" value="PbH1"/>
    <property type="match status" value="6"/>
</dbReference>
<dbReference type="RefSeq" id="WP_039396599.1">
    <property type="nucleotide sequence ID" value="NZ_JTDK01000006.1"/>
</dbReference>
<comment type="caution">
    <text evidence="4">The sequence shown here is derived from an EMBL/GenBank/DDBJ whole genome shotgun (WGS) entry which is preliminary data.</text>
</comment>